<comment type="caution">
    <text evidence="1">The sequence shown here is derived from an EMBL/GenBank/DDBJ whole genome shotgun (WGS) entry which is preliminary data.</text>
</comment>
<proteinExistence type="predicted"/>
<protein>
    <submittedName>
        <fullName evidence="1">Uncharacterized protein</fullName>
    </submittedName>
</protein>
<keyword evidence="2" id="KW-1185">Reference proteome</keyword>
<gene>
    <name evidence="1" type="ORF">ACFY8C_14580</name>
</gene>
<reference evidence="1 2" key="1">
    <citation type="submission" date="2024-10" db="EMBL/GenBank/DDBJ databases">
        <title>The Natural Products Discovery Center: Release of the First 8490 Sequenced Strains for Exploring Actinobacteria Biosynthetic Diversity.</title>
        <authorList>
            <person name="Kalkreuter E."/>
            <person name="Kautsar S.A."/>
            <person name="Yang D."/>
            <person name="Bader C.D."/>
            <person name="Teijaro C.N."/>
            <person name="Fluegel L."/>
            <person name="Davis C.M."/>
            <person name="Simpson J.R."/>
            <person name="Lauterbach L."/>
            <person name="Steele A.D."/>
            <person name="Gui C."/>
            <person name="Meng S."/>
            <person name="Li G."/>
            <person name="Viehrig K."/>
            <person name="Ye F."/>
            <person name="Su P."/>
            <person name="Kiefer A.F."/>
            <person name="Nichols A."/>
            <person name="Cepeda A.J."/>
            <person name="Yan W."/>
            <person name="Fan B."/>
            <person name="Jiang Y."/>
            <person name="Adhikari A."/>
            <person name="Zheng C.-J."/>
            <person name="Schuster L."/>
            <person name="Cowan T.M."/>
            <person name="Smanski M.J."/>
            <person name="Chevrette M.G."/>
            <person name="De Carvalho L.P.S."/>
            <person name="Shen B."/>
        </authorList>
    </citation>
    <scope>NUCLEOTIDE SEQUENCE [LARGE SCALE GENOMIC DNA]</scope>
    <source>
        <strain evidence="1 2">NPDC012605</strain>
    </source>
</reference>
<evidence type="ECO:0000313" key="1">
    <source>
        <dbReference type="EMBL" id="MFF5919564.1"/>
    </source>
</evidence>
<evidence type="ECO:0000313" key="2">
    <source>
        <dbReference type="Proteomes" id="UP001602370"/>
    </source>
</evidence>
<dbReference type="RefSeq" id="WP_388307237.1">
    <property type="nucleotide sequence ID" value="NZ_JBIBDZ010000003.1"/>
</dbReference>
<accession>A0ABW6XQ86</accession>
<name>A0ABW6XQ86_9ACTN</name>
<dbReference type="EMBL" id="JBIBDZ010000003">
    <property type="protein sequence ID" value="MFF5919564.1"/>
    <property type="molecule type" value="Genomic_DNA"/>
</dbReference>
<sequence>MTQNAKKPRMRPGAPQEVLFAASDENKPSVARPLVLVTRGRVEFLAHCPHCGDWHRHIHLGKVTGPCGKDYRLEPRAQIRRAA</sequence>
<organism evidence="1 2">
    <name type="scientific">Streptomyces flavochromogenes</name>
    <dbReference type="NCBI Taxonomy" id="68199"/>
    <lineage>
        <taxon>Bacteria</taxon>
        <taxon>Bacillati</taxon>
        <taxon>Actinomycetota</taxon>
        <taxon>Actinomycetes</taxon>
        <taxon>Kitasatosporales</taxon>
        <taxon>Streptomycetaceae</taxon>
        <taxon>Streptomyces</taxon>
    </lineage>
</organism>
<dbReference type="Proteomes" id="UP001602370">
    <property type="component" value="Unassembled WGS sequence"/>
</dbReference>